<dbReference type="KEGG" id="cfm:BJL90_07505"/>
<dbReference type="Proteomes" id="UP000192478">
    <property type="component" value="Chromosome"/>
</dbReference>
<organism evidence="3 5">
    <name type="scientific">Clostridium formicaceticum</name>
    <dbReference type="NCBI Taxonomy" id="1497"/>
    <lineage>
        <taxon>Bacteria</taxon>
        <taxon>Bacillati</taxon>
        <taxon>Bacillota</taxon>
        <taxon>Clostridia</taxon>
        <taxon>Eubacteriales</taxon>
        <taxon>Clostridiaceae</taxon>
        <taxon>Clostridium</taxon>
    </lineage>
</organism>
<reference evidence="3 5" key="2">
    <citation type="submission" date="2017-03" db="EMBL/GenBank/DDBJ databases">
        <title>Complete sequence of Clostridium formicaceticum DSM 92.</title>
        <authorList>
            <person name="Poehlein A."/>
            <person name="Karl M."/>
            <person name="Bengelsdorf F.R."/>
            <person name="Duerre P."/>
            <person name="Daniel R."/>
        </authorList>
    </citation>
    <scope>NUCLEOTIDE SEQUENCE [LARGE SCALE GENOMIC DNA]</scope>
    <source>
        <strain evidence="3 5">DSM 92</strain>
    </source>
</reference>
<dbReference type="EMBL" id="CP020559">
    <property type="protein sequence ID" value="ARE86081.1"/>
    <property type="molecule type" value="Genomic_DNA"/>
</dbReference>
<accession>A0AAC9RHD1</accession>
<sequence length="199" mass="21765">MKNSFINKINLDKASDAINQAKEKGDYFVFSPKTVYAVGIVFCLLIVGMAVSLTMLATARKYSPIAHVEELIDMGDYKKAEELSYTMLYSEGRLLGYSEGALLRIAGEYASRGRHNDATRVLERLLSARPESFAGRTGYVVSSALAGDAMGAIKGVAEIPNINAFVPNIGTIVRDYSIGRISNTNQLIEQILRGIFTKN</sequence>
<keyword evidence="1" id="KW-0472">Membrane</keyword>
<evidence type="ECO:0000313" key="2">
    <source>
        <dbReference type="EMBL" id="AOY75757.1"/>
    </source>
</evidence>
<evidence type="ECO:0000313" key="5">
    <source>
        <dbReference type="Proteomes" id="UP000192478"/>
    </source>
</evidence>
<evidence type="ECO:0000313" key="4">
    <source>
        <dbReference type="Proteomes" id="UP000177894"/>
    </source>
</evidence>
<evidence type="ECO:0000313" key="3">
    <source>
        <dbReference type="EMBL" id="ARE86081.1"/>
    </source>
</evidence>
<protein>
    <submittedName>
        <fullName evidence="3">Uncharacterized protein</fullName>
    </submittedName>
</protein>
<name>A0AAC9RHD1_9CLOT</name>
<keyword evidence="4" id="KW-1185">Reference proteome</keyword>
<proteinExistence type="predicted"/>
<keyword evidence="1" id="KW-0812">Transmembrane</keyword>
<dbReference type="Proteomes" id="UP000177894">
    <property type="component" value="Chromosome"/>
</dbReference>
<gene>
    <name evidence="2" type="ORF">BJL90_07505</name>
    <name evidence="3" type="ORF">CLFO_03970</name>
</gene>
<dbReference type="RefSeq" id="WP_070966083.1">
    <property type="nucleotide sequence ID" value="NZ_CP017603.1"/>
</dbReference>
<reference evidence="2 4" key="1">
    <citation type="submission" date="2016-10" db="EMBL/GenBank/DDBJ databases">
        <title>Complete Genome Sequence of Acetogen Clostridium formicoaceticum ATCC 27076.</title>
        <authorList>
            <person name="Bao T."/>
            <person name="Cheng C."/>
            <person name="Zhao J."/>
            <person name="Yang S.-T."/>
            <person name="Wang J."/>
            <person name="Wang M."/>
        </authorList>
    </citation>
    <scope>NUCLEOTIDE SEQUENCE [LARGE SCALE GENOMIC DNA]</scope>
    <source>
        <strain evidence="2 4">ATCC 27076</strain>
    </source>
</reference>
<dbReference type="AlphaFoldDB" id="A0AAC9RHD1"/>
<dbReference type="EMBL" id="CP017603">
    <property type="protein sequence ID" value="AOY75757.1"/>
    <property type="molecule type" value="Genomic_DNA"/>
</dbReference>
<keyword evidence="1" id="KW-1133">Transmembrane helix</keyword>
<feature type="transmembrane region" description="Helical" evidence="1">
    <location>
        <begin position="35"/>
        <end position="57"/>
    </location>
</feature>
<evidence type="ECO:0000256" key="1">
    <source>
        <dbReference type="SAM" id="Phobius"/>
    </source>
</evidence>